<comment type="caution">
    <text evidence="1">The sequence shown here is derived from an EMBL/GenBank/DDBJ whole genome shotgun (WGS) entry which is preliminary data.</text>
</comment>
<keyword evidence="2" id="KW-1185">Reference proteome</keyword>
<evidence type="ECO:0000313" key="2">
    <source>
        <dbReference type="Proteomes" id="UP000735302"/>
    </source>
</evidence>
<sequence>MEMMVFVYSQSQQGDLRLLGPPSGQALVAGLEPATEGSLHILGRTGQPLSHRRPQMEMKRSWRYVKRLFATKELDRDLDEIHPDDKEAGAVVGLEIEGALLTTEPLYISITLLPVHEVATGLRIAALLHLILF</sequence>
<name>A0AAV3Z3D3_9GAST</name>
<dbReference type="Proteomes" id="UP000735302">
    <property type="component" value="Unassembled WGS sequence"/>
</dbReference>
<organism evidence="1 2">
    <name type="scientific">Plakobranchus ocellatus</name>
    <dbReference type="NCBI Taxonomy" id="259542"/>
    <lineage>
        <taxon>Eukaryota</taxon>
        <taxon>Metazoa</taxon>
        <taxon>Spiralia</taxon>
        <taxon>Lophotrochozoa</taxon>
        <taxon>Mollusca</taxon>
        <taxon>Gastropoda</taxon>
        <taxon>Heterobranchia</taxon>
        <taxon>Euthyneura</taxon>
        <taxon>Panpulmonata</taxon>
        <taxon>Sacoglossa</taxon>
        <taxon>Placobranchoidea</taxon>
        <taxon>Plakobranchidae</taxon>
        <taxon>Plakobranchus</taxon>
    </lineage>
</organism>
<gene>
    <name evidence="1" type="ORF">PoB_001626700</name>
</gene>
<reference evidence="1 2" key="1">
    <citation type="journal article" date="2021" name="Elife">
        <title>Chloroplast acquisition without the gene transfer in kleptoplastic sea slugs, Plakobranchus ocellatus.</title>
        <authorList>
            <person name="Maeda T."/>
            <person name="Takahashi S."/>
            <person name="Yoshida T."/>
            <person name="Shimamura S."/>
            <person name="Takaki Y."/>
            <person name="Nagai Y."/>
            <person name="Toyoda A."/>
            <person name="Suzuki Y."/>
            <person name="Arimoto A."/>
            <person name="Ishii H."/>
            <person name="Satoh N."/>
            <person name="Nishiyama T."/>
            <person name="Hasebe M."/>
            <person name="Maruyama T."/>
            <person name="Minagawa J."/>
            <person name="Obokata J."/>
            <person name="Shigenobu S."/>
        </authorList>
    </citation>
    <scope>NUCLEOTIDE SEQUENCE [LARGE SCALE GENOMIC DNA]</scope>
</reference>
<proteinExistence type="predicted"/>
<evidence type="ECO:0000313" key="1">
    <source>
        <dbReference type="EMBL" id="GFN89761.1"/>
    </source>
</evidence>
<dbReference type="AlphaFoldDB" id="A0AAV3Z3D3"/>
<dbReference type="EMBL" id="BLXT01001947">
    <property type="protein sequence ID" value="GFN89761.1"/>
    <property type="molecule type" value="Genomic_DNA"/>
</dbReference>
<protein>
    <submittedName>
        <fullName evidence="1">Uncharacterized protein</fullName>
    </submittedName>
</protein>
<accession>A0AAV3Z3D3</accession>